<gene>
    <name evidence="2" type="ORF">TSYNT_1121</name>
</gene>
<proteinExistence type="predicted"/>
<feature type="coiled-coil region" evidence="1">
    <location>
        <begin position="113"/>
        <end position="140"/>
    </location>
</feature>
<accession>A0A0U9I2R5</accession>
<keyword evidence="3" id="KW-1185">Reference proteome</keyword>
<evidence type="ECO:0000256" key="1">
    <source>
        <dbReference type="SAM" id="Coils"/>
    </source>
</evidence>
<evidence type="ECO:0000313" key="2">
    <source>
        <dbReference type="EMBL" id="GAQ24136.1"/>
    </source>
</evidence>
<name>A0A0U9I2R5_9FIRM</name>
<reference evidence="2" key="1">
    <citation type="journal article" date="2016" name="Genome Announc.">
        <title>Draft Genome Sequence of the Syntrophic Lactate-Degrading Bacterium Tepidanaerobacter syntrophicus JLT.</title>
        <authorList>
            <person name="Matsuura N."/>
            <person name="Ohashi A."/>
            <person name="Tourlousse D.M."/>
            <person name="Sekiguchi Y."/>
        </authorList>
    </citation>
    <scope>NUCLEOTIDE SEQUENCE [LARGE SCALE GENOMIC DNA]</scope>
    <source>
        <strain evidence="2">JL</strain>
    </source>
</reference>
<organism evidence="2">
    <name type="scientific">Tepidanaerobacter syntrophicus</name>
    <dbReference type="NCBI Taxonomy" id="224999"/>
    <lineage>
        <taxon>Bacteria</taxon>
        <taxon>Bacillati</taxon>
        <taxon>Bacillota</taxon>
        <taxon>Clostridia</taxon>
        <taxon>Thermosediminibacterales</taxon>
        <taxon>Tepidanaerobacteraceae</taxon>
        <taxon>Tepidanaerobacter</taxon>
    </lineage>
</organism>
<evidence type="ECO:0000313" key="3">
    <source>
        <dbReference type="Proteomes" id="UP000062160"/>
    </source>
</evidence>
<dbReference type="Proteomes" id="UP000062160">
    <property type="component" value="Unassembled WGS sequence"/>
</dbReference>
<dbReference type="RefSeq" id="WP_059031231.1">
    <property type="nucleotide sequence ID" value="NZ_DF976995.1"/>
</dbReference>
<dbReference type="AlphaFoldDB" id="A0A0U9I2R5"/>
<sequence>MPRKKAGEAVFIEIGKPRELTDEERDKAYIEELKRSDDLEANIELILRHLGLFTGLVARRALRERWPISRITKFYNVTEEEVQDMIDAMAYESYRKYNLQKELGLINADEDVYERMADEIDFLRISKKELRQRVERYLKKHSEEER</sequence>
<keyword evidence="1" id="KW-0175">Coiled coil</keyword>
<dbReference type="EMBL" id="DF976995">
    <property type="protein sequence ID" value="GAQ24136.1"/>
    <property type="molecule type" value="Genomic_DNA"/>
</dbReference>
<protein>
    <submittedName>
        <fullName evidence="2">Uncharacterized protein</fullName>
    </submittedName>
</protein>